<dbReference type="EMBL" id="MIPT01000001">
    <property type="protein sequence ID" value="OHT18290.1"/>
    <property type="molecule type" value="Genomic_DNA"/>
</dbReference>
<gene>
    <name evidence="2" type="ORF">BHE75_00261</name>
</gene>
<dbReference type="GO" id="GO:0016740">
    <property type="term" value="F:transferase activity"/>
    <property type="evidence" value="ECO:0007669"/>
    <property type="project" value="UniProtKB-KW"/>
</dbReference>
<dbReference type="AlphaFoldDB" id="A0A1S1HCV2"/>
<dbReference type="InterPro" id="IPR007345">
    <property type="entry name" value="Polysacch_pyruvyl_Trfase"/>
</dbReference>
<evidence type="ECO:0000313" key="2">
    <source>
        <dbReference type="EMBL" id="OHT18290.1"/>
    </source>
</evidence>
<dbReference type="Pfam" id="PF04230">
    <property type="entry name" value="PS_pyruv_trans"/>
    <property type="match status" value="1"/>
</dbReference>
<feature type="domain" description="Polysaccharide pyruvyl transferase" evidence="1">
    <location>
        <begin position="61"/>
        <end position="300"/>
    </location>
</feature>
<organism evidence="2 3">
    <name type="scientific">Edaphosphingomonas haloaromaticamans</name>
    <dbReference type="NCBI Taxonomy" id="653954"/>
    <lineage>
        <taxon>Bacteria</taxon>
        <taxon>Pseudomonadati</taxon>
        <taxon>Pseudomonadota</taxon>
        <taxon>Alphaproteobacteria</taxon>
        <taxon>Sphingomonadales</taxon>
        <taxon>Rhizorhabdaceae</taxon>
        <taxon>Edaphosphingomonas</taxon>
    </lineage>
</organism>
<keyword evidence="3" id="KW-1185">Reference proteome</keyword>
<reference evidence="2 3" key="1">
    <citation type="submission" date="2016-09" db="EMBL/GenBank/DDBJ databases">
        <title>Metabolic pathway, cell adaptation mechanisms and a novel monoxygenase revealed through proteogenomic-transcription analysis of a Sphingomonas haloaromaticamans strain degrading the fungicide ortho-phenylphenol.</title>
        <authorList>
            <person name="Perruchon C."/>
            <person name="Papadopoulou E.S."/>
            <person name="Rousidou C."/>
            <person name="Vasileiadis S."/>
            <person name="Tanou G."/>
            <person name="Amoutzias G."/>
            <person name="Molassiotis A."/>
            <person name="Karpouzas D.G."/>
        </authorList>
    </citation>
    <scope>NUCLEOTIDE SEQUENCE [LARGE SCALE GENOMIC DNA]</scope>
    <source>
        <strain evidence="2 3">P3</strain>
    </source>
</reference>
<protein>
    <submittedName>
        <fullName evidence="2">Polysaccharide pyruvyl transferase</fullName>
    </submittedName>
</protein>
<name>A0A1S1HCV2_9SPHN</name>
<comment type="caution">
    <text evidence="2">The sequence shown here is derived from an EMBL/GenBank/DDBJ whole genome shotgun (WGS) entry which is preliminary data.</text>
</comment>
<proteinExistence type="predicted"/>
<evidence type="ECO:0000259" key="1">
    <source>
        <dbReference type="Pfam" id="PF04230"/>
    </source>
</evidence>
<accession>A0A1S1HCV2</accession>
<sequence>MKIGIISTGGAGKIADWQKFSLRELYDRVGYNTGNLAFWGGIAKTISDEMEFLPWDFIPEDVHERFDLLLFPAANQLAAGVDLGFMADRFERANLPLIVAGLGTQSHSASDDVELTPGTQRWLSVVSERTVEIGVRGERSRDVLARYGIHNVTVIGCPSLFINEDPFLGRRIHHKYVEGGEKFLFCQGEMSAHSMPQERALFSLARKFRAPYICQAPDIVLALASGISDELTFGGMKRIRNYYCPNISFDEMLDFAEYNMRAFFDFEEWISFAQQHDFSVGARLHGNFLALQAGVPAMVVCQDGRMSELANTIQCPTIDPGLLRHDMGKLDFYRRFRFDHDSFDRNRADLAARYMKLFSAMGVSLKDYVARIAAPGLPPS</sequence>
<dbReference type="RefSeq" id="WP_070931862.1">
    <property type="nucleotide sequence ID" value="NZ_MIPT01000001.1"/>
</dbReference>
<evidence type="ECO:0000313" key="3">
    <source>
        <dbReference type="Proteomes" id="UP000179467"/>
    </source>
</evidence>
<keyword evidence="2" id="KW-0808">Transferase</keyword>
<dbReference type="Proteomes" id="UP000179467">
    <property type="component" value="Unassembled WGS sequence"/>
</dbReference>
<dbReference type="OrthoDB" id="9767435at2"/>